<organism evidence="5">
    <name type="scientific">Medioppia subpectinata</name>
    <dbReference type="NCBI Taxonomy" id="1979941"/>
    <lineage>
        <taxon>Eukaryota</taxon>
        <taxon>Metazoa</taxon>
        <taxon>Ecdysozoa</taxon>
        <taxon>Arthropoda</taxon>
        <taxon>Chelicerata</taxon>
        <taxon>Arachnida</taxon>
        <taxon>Acari</taxon>
        <taxon>Acariformes</taxon>
        <taxon>Sarcoptiformes</taxon>
        <taxon>Oribatida</taxon>
        <taxon>Brachypylina</taxon>
        <taxon>Oppioidea</taxon>
        <taxon>Oppiidae</taxon>
        <taxon>Medioppia</taxon>
    </lineage>
</organism>
<dbReference type="GO" id="GO:0071555">
    <property type="term" value="P:cell wall organization"/>
    <property type="evidence" value="ECO:0007669"/>
    <property type="project" value="UniProtKB-KW"/>
</dbReference>
<dbReference type="HAMAP" id="MF_02071">
    <property type="entry name" value="RlpA"/>
    <property type="match status" value="1"/>
</dbReference>
<dbReference type="InterPro" id="IPR009009">
    <property type="entry name" value="RlpA-like_DPBB"/>
</dbReference>
<dbReference type="AlphaFoldDB" id="A0A7R9L1J6"/>
<feature type="chain" id="PRO_5035592012" description="RlpA-like protein double-psi beta-barrel domain-containing protein" evidence="3">
    <location>
        <begin position="20"/>
        <end position="110"/>
    </location>
</feature>
<protein>
    <recommendedName>
        <fullName evidence="4">RlpA-like protein double-psi beta-barrel domain-containing protein</fullName>
    </recommendedName>
</protein>
<dbReference type="NCBIfam" id="TIGR00413">
    <property type="entry name" value="rlpA"/>
    <property type="match status" value="1"/>
</dbReference>
<gene>
    <name evidence="5" type="ORF">OSB1V03_LOCUS13779</name>
</gene>
<dbReference type="SUPFAM" id="SSF50685">
    <property type="entry name" value="Barwin-like endoglucanases"/>
    <property type="match status" value="1"/>
</dbReference>
<dbReference type="PANTHER" id="PTHR34183:SF1">
    <property type="entry name" value="ENDOLYTIC PEPTIDOGLYCAN TRANSGLYCOSYLASE RLPA"/>
    <property type="match status" value="1"/>
</dbReference>
<proteinExistence type="inferred from homology"/>
<dbReference type="Proteomes" id="UP000759131">
    <property type="component" value="Unassembled WGS sequence"/>
</dbReference>
<evidence type="ECO:0000256" key="3">
    <source>
        <dbReference type="SAM" id="SignalP"/>
    </source>
</evidence>
<sequence length="110" mass="11622">MCKLFSLLAIFSIISLVLGESGKCSWYGQEAEGAVTACGQIFHMYEMTAAHKTLPCGTRVKVDANGRSVVVTVTDRGPFVPGRILDLSKGAAQKLGFIDAGVVSCNVTPI</sequence>
<reference evidence="5" key="1">
    <citation type="submission" date="2020-11" db="EMBL/GenBank/DDBJ databases">
        <authorList>
            <person name="Tran Van P."/>
        </authorList>
    </citation>
    <scope>NUCLEOTIDE SEQUENCE</scope>
</reference>
<dbReference type="InterPro" id="IPR034718">
    <property type="entry name" value="RlpA"/>
</dbReference>
<keyword evidence="6" id="KW-1185">Reference proteome</keyword>
<keyword evidence="2" id="KW-0961">Cell wall biogenesis/degradation</keyword>
<evidence type="ECO:0000256" key="2">
    <source>
        <dbReference type="ARBA" id="ARBA00023316"/>
    </source>
</evidence>
<dbReference type="OrthoDB" id="7769384at2759"/>
<dbReference type="Pfam" id="PF03330">
    <property type="entry name" value="DPBB_1"/>
    <property type="match status" value="1"/>
</dbReference>
<evidence type="ECO:0000259" key="4">
    <source>
        <dbReference type="Pfam" id="PF03330"/>
    </source>
</evidence>
<dbReference type="GO" id="GO:0016829">
    <property type="term" value="F:lyase activity"/>
    <property type="evidence" value="ECO:0007669"/>
    <property type="project" value="UniProtKB-KW"/>
</dbReference>
<dbReference type="PANTHER" id="PTHR34183">
    <property type="entry name" value="ENDOLYTIC PEPTIDOGLYCAN TRANSGLYCOSYLASE RLPA"/>
    <property type="match status" value="1"/>
</dbReference>
<evidence type="ECO:0000313" key="5">
    <source>
        <dbReference type="EMBL" id="CAD7633382.1"/>
    </source>
</evidence>
<keyword evidence="3" id="KW-0732">Signal</keyword>
<dbReference type="CDD" id="cd22268">
    <property type="entry name" value="DPBB_RlpA-like"/>
    <property type="match status" value="1"/>
</dbReference>
<dbReference type="InterPro" id="IPR036908">
    <property type="entry name" value="RlpA-like_sf"/>
</dbReference>
<dbReference type="InterPro" id="IPR012997">
    <property type="entry name" value="RplA"/>
</dbReference>
<feature type="signal peptide" evidence="3">
    <location>
        <begin position="1"/>
        <end position="19"/>
    </location>
</feature>
<dbReference type="Gene3D" id="2.40.40.10">
    <property type="entry name" value="RlpA-like domain"/>
    <property type="match status" value="1"/>
</dbReference>
<evidence type="ECO:0000256" key="1">
    <source>
        <dbReference type="ARBA" id="ARBA00023239"/>
    </source>
</evidence>
<feature type="domain" description="RlpA-like protein double-psi beta-barrel" evidence="4">
    <location>
        <begin position="21"/>
        <end position="104"/>
    </location>
</feature>
<dbReference type="EMBL" id="OC867215">
    <property type="protein sequence ID" value="CAD7633382.1"/>
    <property type="molecule type" value="Genomic_DNA"/>
</dbReference>
<dbReference type="EMBL" id="CAJPIZ010012640">
    <property type="protein sequence ID" value="CAG2113812.1"/>
    <property type="molecule type" value="Genomic_DNA"/>
</dbReference>
<accession>A0A7R9L1J6</accession>
<keyword evidence="1" id="KW-0456">Lyase</keyword>
<evidence type="ECO:0000313" key="6">
    <source>
        <dbReference type="Proteomes" id="UP000759131"/>
    </source>
</evidence>
<name>A0A7R9L1J6_9ACAR</name>